<organism evidence="3 4">
    <name type="scientific">Antrodiella citrinella</name>
    <dbReference type="NCBI Taxonomy" id="2447956"/>
    <lineage>
        <taxon>Eukaryota</taxon>
        <taxon>Fungi</taxon>
        <taxon>Dikarya</taxon>
        <taxon>Basidiomycota</taxon>
        <taxon>Agaricomycotina</taxon>
        <taxon>Agaricomycetes</taxon>
        <taxon>Polyporales</taxon>
        <taxon>Steccherinaceae</taxon>
        <taxon>Antrodiella</taxon>
    </lineage>
</organism>
<evidence type="ECO:0000313" key="4">
    <source>
        <dbReference type="Proteomes" id="UP000308730"/>
    </source>
</evidence>
<dbReference type="Proteomes" id="UP000308730">
    <property type="component" value="Unassembled WGS sequence"/>
</dbReference>
<feature type="region of interest" description="Disordered" evidence="1">
    <location>
        <begin position="29"/>
        <end position="108"/>
    </location>
</feature>
<sequence>MFFARVAFISLCSLVASAAATPANFGARQFQPCQPFNTPGFTPIPTTTSTTIFDPTPTFPSAPPEPTPAEGVDSPFPEPTSQPENQSPPNQFSNGNGHNDDDFPSTSIPITMTTVKQASSANDRESILSAFRMLRRVYAQAQTALTLTTDRRMLGSLL</sequence>
<dbReference type="AlphaFoldDB" id="A0A4S4N091"/>
<comment type="caution">
    <text evidence="3">The sequence shown here is derived from an EMBL/GenBank/DDBJ whole genome shotgun (WGS) entry which is preliminary data.</text>
</comment>
<keyword evidence="2" id="KW-0732">Signal</keyword>
<feature type="signal peptide" evidence="2">
    <location>
        <begin position="1"/>
        <end position="20"/>
    </location>
</feature>
<proteinExistence type="predicted"/>
<feature type="chain" id="PRO_5020368515" evidence="2">
    <location>
        <begin position="21"/>
        <end position="158"/>
    </location>
</feature>
<evidence type="ECO:0000313" key="3">
    <source>
        <dbReference type="EMBL" id="THH32264.1"/>
    </source>
</evidence>
<reference evidence="3 4" key="1">
    <citation type="submission" date="2019-02" db="EMBL/GenBank/DDBJ databases">
        <title>Genome sequencing of the rare red list fungi Antrodiella citrinella (Flaviporus citrinellus).</title>
        <authorList>
            <person name="Buettner E."/>
            <person name="Kellner H."/>
        </authorList>
    </citation>
    <scope>NUCLEOTIDE SEQUENCE [LARGE SCALE GENOMIC DNA]</scope>
    <source>
        <strain evidence="3 4">DSM 108506</strain>
    </source>
</reference>
<dbReference type="EMBL" id="SGPM01000025">
    <property type="protein sequence ID" value="THH32264.1"/>
    <property type="molecule type" value="Genomic_DNA"/>
</dbReference>
<gene>
    <name evidence="3" type="ORF">EUX98_g1881</name>
</gene>
<evidence type="ECO:0000256" key="1">
    <source>
        <dbReference type="SAM" id="MobiDB-lite"/>
    </source>
</evidence>
<name>A0A4S4N091_9APHY</name>
<protein>
    <submittedName>
        <fullName evidence="3">Uncharacterized protein</fullName>
    </submittedName>
</protein>
<feature type="compositionally biased region" description="Pro residues" evidence="1">
    <location>
        <begin position="57"/>
        <end position="67"/>
    </location>
</feature>
<feature type="compositionally biased region" description="Polar residues" evidence="1">
    <location>
        <begin position="79"/>
        <end position="97"/>
    </location>
</feature>
<evidence type="ECO:0000256" key="2">
    <source>
        <dbReference type="SAM" id="SignalP"/>
    </source>
</evidence>
<keyword evidence="4" id="KW-1185">Reference proteome</keyword>
<feature type="compositionally biased region" description="Low complexity" evidence="1">
    <location>
        <begin position="35"/>
        <end position="56"/>
    </location>
</feature>
<accession>A0A4S4N091</accession>